<name>L8HLB2_ACACF</name>
<dbReference type="RefSeq" id="XP_004368218.1">
    <property type="nucleotide sequence ID" value="XM_004368161.1"/>
</dbReference>
<accession>L8HLB2</accession>
<keyword evidence="2" id="KW-1185">Reference proteome</keyword>
<protein>
    <recommendedName>
        <fullName evidence="3">RRM domain-containing protein</fullName>
    </recommendedName>
</protein>
<evidence type="ECO:0008006" key="3">
    <source>
        <dbReference type="Google" id="ProtNLM"/>
    </source>
</evidence>
<dbReference type="KEGG" id="acan:ACA1_295490"/>
<dbReference type="VEuPathDB" id="AmoebaDB:ACA1_295490"/>
<evidence type="ECO:0000313" key="2">
    <source>
        <dbReference type="Proteomes" id="UP000011083"/>
    </source>
</evidence>
<dbReference type="GeneID" id="14926521"/>
<dbReference type="AlphaFoldDB" id="L8HLB2"/>
<organism evidence="1 2">
    <name type="scientific">Acanthamoeba castellanii (strain ATCC 30010 / Neff)</name>
    <dbReference type="NCBI Taxonomy" id="1257118"/>
    <lineage>
        <taxon>Eukaryota</taxon>
        <taxon>Amoebozoa</taxon>
        <taxon>Discosea</taxon>
        <taxon>Longamoebia</taxon>
        <taxon>Centramoebida</taxon>
        <taxon>Acanthamoebidae</taxon>
        <taxon>Acanthamoeba</taxon>
    </lineage>
</organism>
<evidence type="ECO:0000313" key="1">
    <source>
        <dbReference type="EMBL" id="ELR25463.1"/>
    </source>
</evidence>
<dbReference type="Proteomes" id="UP000011083">
    <property type="component" value="Unassembled WGS sequence"/>
</dbReference>
<gene>
    <name evidence="1" type="ORF">ACA1_295490</name>
</gene>
<proteinExistence type="predicted"/>
<reference evidence="1 2" key="1">
    <citation type="journal article" date="2013" name="Genome Biol.">
        <title>Genome of Acanthamoeba castellanii highlights extensive lateral gene transfer and early evolution of tyrosine kinase signaling.</title>
        <authorList>
            <person name="Clarke M."/>
            <person name="Lohan A.J."/>
            <person name="Liu B."/>
            <person name="Lagkouvardos I."/>
            <person name="Roy S."/>
            <person name="Zafar N."/>
            <person name="Bertelli C."/>
            <person name="Schilde C."/>
            <person name="Kianianmomeni A."/>
            <person name="Burglin T.R."/>
            <person name="Frech C."/>
            <person name="Turcotte B."/>
            <person name="Kopec K.O."/>
            <person name="Synnott J.M."/>
            <person name="Choo C."/>
            <person name="Paponov I."/>
            <person name="Finkler A."/>
            <person name="Soon Heng Tan C."/>
            <person name="Hutchins A.P."/>
            <person name="Weinmeier T."/>
            <person name="Rattei T."/>
            <person name="Chu J.S."/>
            <person name="Gimenez G."/>
            <person name="Irimia M."/>
            <person name="Rigden D.J."/>
            <person name="Fitzpatrick D.A."/>
            <person name="Lorenzo-Morales J."/>
            <person name="Bateman A."/>
            <person name="Chiu C.H."/>
            <person name="Tang P."/>
            <person name="Hegemann P."/>
            <person name="Fromm H."/>
            <person name="Raoult D."/>
            <person name="Greub G."/>
            <person name="Miranda-Saavedra D."/>
            <person name="Chen N."/>
            <person name="Nash P."/>
            <person name="Ginger M.L."/>
            <person name="Horn M."/>
            <person name="Schaap P."/>
            <person name="Caler L."/>
            <person name="Loftus B."/>
        </authorList>
    </citation>
    <scope>NUCLEOTIDE SEQUENCE [LARGE SCALE GENOMIC DNA]</scope>
    <source>
        <strain evidence="1 2">Neff</strain>
    </source>
</reference>
<sequence>MNISKGCCFAHFHSAEDLAQLYNSLPLVIEGQEITIKPINRARGEAARLNAEGEEERPGNHPRP</sequence>
<dbReference type="EMBL" id="KB007805">
    <property type="protein sequence ID" value="ELR25463.1"/>
    <property type="molecule type" value="Genomic_DNA"/>
</dbReference>